<sequence>MEWTVMVITLLSWEAVSGSLPFVQTEYDGPTIDWHKEIFEFKKQMTDMKQELQDIKNNQGDMQGSLEAGFEDTFSMMKENFGEGMPDLKGSAKKGFNSLREGIMSELSAIRDDIEQLRGEHKDNLEDKITALNSTLIKALFTKPTVTNIDVSGNFSCDNSMFQNVPHGLDVCGEVVSQGQCGQNLWYLYHCCRSCQAAGMVPDGALPINRAWDRTVDYSRG</sequence>
<dbReference type="AlphaFoldDB" id="A0AAV2QQP4"/>
<dbReference type="Proteomes" id="UP001497623">
    <property type="component" value="Unassembled WGS sequence"/>
</dbReference>
<keyword evidence="1" id="KW-0732">Signal</keyword>
<dbReference type="EMBL" id="CAXKWB010009929">
    <property type="protein sequence ID" value="CAL4096310.1"/>
    <property type="molecule type" value="Genomic_DNA"/>
</dbReference>
<evidence type="ECO:0000313" key="2">
    <source>
        <dbReference type="EMBL" id="CAL4096310.1"/>
    </source>
</evidence>
<organism evidence="2 3">
    <name type="scientific">Meganyctiphanes norvegica</name>
    <name type="common">Northern krill</name>
    <name type="synonym">Thysanopoda norvegica</name>
    <dbReference type="NCBI Taxonomy" id="48144"/>
    <lineage>
        <taxon>Eukaryota</taxon>
        <taxon>Metazoa</taxon>
        <taxon>Ecdysozoa</taxon>
        <taxon>Arthropoda</taxon>
        <taxon>Crustacea</taxon>
        <taxon>Multicrustacea</taxon>
        <taxon>Malacostraca</taxon>
        <taxon>Eumalacostraca</taxon>
        <taxon>Eucarida</taxon>
        <taxon>Euphausiacea</taxon>
        <taxon>Euphausiidae</taxon>
        <taxon>Meganyctiphanes</taxon>
    </lineage>
</organism>
<name>A0AAV2QQP4_MEGNR</name>
<feature type="signal peptide" evidence="1">
    <location>
        <begin position="1"/>
        <end position="18"/>
    </location>
</feature>
<proteinExistence type="predicted"/>
<gene>
    <name evidence="2" type="ORF">MNOR_LOCUS15692</name>
</gene>
<protein>
    <submittedName>
        <fullName evidence="2">Uncharacterized protein</fullName>
    </submittedName>
</protein>
<feature type="chain" id="PRO_5043898335" evidence="1">
    <location>
        <begin position="19"/>
        <end position="221"/>
    </location>
</feature>
<accession>A0AAV2QQP4</accession>
<evidence type="ECO:0000256" key="1">
    <source>
        <dbReference type="SAM" id="SignalP"/>
    </source>
</evidence>
<evidence type="ECO:0000313" key="3">
    <source>
        <dbReference type="Proteomes" id="UP001497623"/>
    </source>
</evidence>
<reference evidence="2 3" key="1">
    <citation type="submission" date="2024-05" db="EMBL/GenBank/DDBJ databases">
        <authorList>
            <person name="Wallberg A."/>
        </authorList>
    </citation>
    <scope>NUCLEOTIDE SEQUENCE [LARGE SCALE GENOMIC DNA]</scope>
</reference>
<comment type="caution">
    <text evidence="2">The sequence shown here is derived from an EMBL/GenBank/DDBJ whole genome shotgun (WGS) entry which is preliminary data.</text>
</comment>
<keyword evidence="3" id="KW-1185">Reference proteome</keyword>